<proteinExistence type="predicted"/>
<dbReference type="Proteomes" id="UP000515908">
    <property type="component" value="Chromosome 09"/>
</dbReference>
<organism evidence="2 3">
    <name type="scientific">Angomonas deanei</name>
    <dbReference type="NCBI Taxonomy" id="59799"/>
    <lineage>
        <taxon>Eukaryota</taxon>
        <taxon>Discoba</taxon>
        <taxon>Euglenozoa</taxon>
        <taxon>Kinetoplastea</taxon>
        <taxon>Metakinetoplastina</taxon>
        <taxon>Trypanosomatida</taxon>
        <taxon>Trypanosomatidae</taxon>
        <taxon>Strigomonadinae</taxon>
        <taxon>Angomonas</taxon>
    </lineage>
</organism>
<feature type="compositionally biased region" description="Low complexity" evidence="1">
    <location>
        <begin position="20"/>
        <end position="30"/>
    </location>
</feature>
<protein>
    <submittedName>
        <fullName evidence="2">Uncharacterized protein</fullName>
    </submittedName>
</protein>
<sequence>MKSAKPPKAGKKPAKKRSASKSTAARSAPSKAKKSRISVSLLHHMPMNVSILFLNRINKFTAQGGDPDDTLKKTLKELKSCFSKGDTPADRSVVVSLINRLHVAVFVPRRISMQTSVMSFGDPSLATSSQPPAIRKLKSVMKKSTDLFPAIVSCLKEESCQADEVITAYILSFLYNIVIALPQAQQIKATKACEKLGVLRILSAILRRHQTSVEDTVPNLYALRICEGCSLLMAFFGVFNSKVMLLLRLSKDLTVVRDFVEKMASKHLSGIVSSLNKGGPFQTKQTSDEELFILRVFLNLSISLFALSKGPQNAQELGVKTASLSARNITTLFQVLATKDSVEAEDVNHKGILICQLLQSTVFWQVALFHRITSCVVIRSQCCQEANELNLVTPLYRIFSESCTSDGSLPPNRLPRFNAQFTHLILLSLTELLLGDRGKTLEYLSTVGGLSAVVECVLKIDETKPTVWQQFLSRLSAMYGVSLLPAQPEKSALQLDGRRAPTGDGASHDQLLHVDVSPESFSPELSTDAVRFALPPLADIVLPRQCEIDAPAPMPSGDGDAAESGDREPLLAPTAETKVEVLNIKSEDYRH</sequence>
<dbReference type="EMBL" id="LR877153">
    <property type="protein sequence ID" value="CAD2217848.1"/>
    <property type="molecule type" value="Genomic_DNA"/>
</dbReference>
<feature type="compositionally biased region" description="Basic residues" evidence="1">
    <location>
        <begin position="8"/>
        <end position="19"/>
    </location>
</feature>
<feature type="region of interest" description="Disordered" evidence="1">
    <location>
        <begin position="548"/>
        <end position="574"/>
    </location>
</feature>
<evidence type="ECO:0000313" key="2">
    <source>
        <dbReference type="EMBL" id="CAD2217848.1"/>
    </source>
</evidence>
<dbReference type="AlphaFoldDB" id="A0A7G2CDD1"/>
<evidence type="ECO:0000313" key="3">
    <source>
        <dbReference type="Proteomes" id="UP000515908"/>
    </source>
</evidence>
<evidence type="ECO:0000256" key="1">
    <source>
        <dbReference type="SAM" id="MobiDB-lite"/>
    </source>
</evidence>
<feature type="region of interest" description="Disordered" evidence="1">
    <location>
        <begin position="1"/>
        <end position="36"/>
    </location>
</feature>
<gene>
    <name evidence="2" type="ORF">ADEAN_000533400</name>
</gene>
<dbReference type="VEuPathDB" id="TriTrypDB:ADEAN_000533400"/>
<keyword evidence="3" id="KW-1185">Reference proteome</keyword>
<accession>A0A7G2CDD1</accession>
<reference evidence="2 3" key="1">
    <citation type="submission" date="2020-08" db="EMBL/GenBank/DDBJ databases">
        <authorList>
            <person name="Newling K."/>
            <person name="Davey J."/>
            <person name="Forrester S."/>
        </authorList>
    </citation>
    <scope>NUCLEOTIDE SEQUENCE [LARGE SCALE GENOMIC DNA]</scope>
    <source>
        <strain evidence="3">Crithidia deanei Carvalho (ATCC PRA-265)</strain>
    </source>
</reference>
<name>A0A7G2CDD1_9TRYP</name>